<organism evidence="2 3">
    <name type="scientific">Stenotrophomonas maltophilia</name>
    <name type="common">Pseudomonas maltophilia</name>
    <name type="synonym">Xanthomonas maltophilia</name>
    <dbReference type="NCBI Taxonomy" id="40324"/>
    <lineage>
        <taxon>Bacteria</taxon>
        <taxon>Pseudomonadati</taxon>
        <taxon>Pseudomonadota</taxon>
        <taxon>Gammaproteobacteria</taxon>
        <taxon>Lysobacterales</taxon>
        <taxon>Lysobacteraceae</taxon>
        <taxon>Stenotrophomonas</taxon>
        <taxon>Stenotrophomonas maltophilia group</taxon>
    </lineage>
</organism>
<evidence type="ECO:0000313" key="2">
    <source>
        <dbReference type="EMBL" id="MDT3468638.1"/>
    </source>
</evidence>
<dbReference type="Proteomes" id="UP001251948">
    <property type="component" value="Unassembled WGS sequence"/>
</dbReference>
<feature type="signal peptide" evidence="1">
    <location>
        <begin position="1"/>
        <end position="30"/>
    </location>
</feature>
<sequence>MKGRFNWQGVAGRASTWLATLAAAAAAALAARRQQPEETIGCRCMKQYRVNMAAAVKRGQ</sequence>
<accession>A0AAJ2JES6</accession>
<comment type="caution">
    <text evidence="2">The sequence shown here is derived from an EMBL/GenBank/DDBJ whole genome shotgun (WGS) entry which is preliminary data.</text>
</comment>
<evidence type="ECO:0000256" key="1">
    <source>
        <dbReference type="SAM" id="SignalP"/>
    </source>
</evidence>
<protein>
    <recommendedName>
        <fullName evidence="4">Secreted protein</fullName>
    </recommendedName>
</protein>
<name>A0AAJ2JES6_STEMA</name>
<dbReference type="AlphaFoldDB" id="A0AAJ2JES6"/>
<feature type="chain" id="PRO_5042533288" description="Secreted protein" evidence="1">
    <location>
        <begin position="31"/>
        <end position="60"/>
    </location>
</feature>
<evidence type="ECO:0008006" key="4">
    <source>
        <dbReference type="Google" id="ProtNLM"/>
    </source>
</evidence>
<reference evidence="2" key="1">
    <citation type="submission" date="2023-07" db="EMBL/GenBank/DDBJ databases">
        <title>Comparative genomics of clinical Stenotrophomonas maltophilia isolates reveals regions of diversity which correlate with colonization and persistence in vivo.</title>
        <authorList>
            <person name="Mcdaniel M.S."/>
            <person name="Swords W.E."/>
            <person name="Sumpter N.A."/>
            <person name="Lindgren N.R."/>
            <person name="Billiot C.E."/>
        </authorList>
    </citation>
    <scope>NUCLEOTIDE SEQUENCE</scope>
    <source>
        <strain evidence="2">Ism4</strain>
    </source>
</reference>
<gene>
    <name evidence="2" type="ORF">ROV92_11640</name>
</gene>
<dbReference type="EMBL" id="JAVSKO010000004">
    <property type="protein sequence ID" value="MDT3468638.1"/>
    <property type="molecule type" value="Genomic_DNA"/>
</dbReference>
<evidence type="ECO:0000313" key="3">
    <source>
        <dbReference type="Proteomes" id="UP001251948"/>
    </source>
</evidence>
<dbReference type="RefSeq" id="WP_312562312.1">
    <property type="nucleotide sequence ID" value="NZ_JAVSKO010000004.1"/>
</dbReference>
<keyword evidence="1" id="KW-0732">Signal</keyword>
<proteinExistence type="predicted"/>